<proteinExistence type="predicted"/>
<sequence>MKSTIRHVETASGGYTVIANFGDQFSDLIGGHAIVPVKPPNPTFYLP</sequence>
<dbReference type="Gene3D" id="3.40.50.1000">
    <property type="entry name" value="HAD superfamily/HAD-like"/>
    <property type="match status" value="1"/>
</dbReference>
<keyword evidence="2" id="KW-1185">Reference proteome</keyword>
<evidence type="ECO:0000313" key="1">
    <source>
        <dbReference type="EMBL" id="MFC6704317.1"/>
    </source>
</evidence>
<comment type="caution">
    <text evidence="1">The sequence shown here is derived from an EMBL/GenBank/DDBJ whole genome shotgun (WGS) entry which is preliminary data.</text>
</comment>
<dbReference type="RefSeq" id="WP_382398436.1">
    <property type="nucleotide sequence ID" value="NZ_JBHSWH010000001.1"/>
</dbReference>
<gene>
    <name evidence="1" type="ORF">ACFQDH_03255</name>
</gene>
<name>A0ABW2ABS1_9MICO</name>
<organism evidence="1 2">
    <name type="scientific">Flexivirga alba</name>
    <dbReference type="NCBI Taxonomy" id="702742"/>
    <lineage>
        <taxon>Bacteria</taxon>
        <taxon>Bacillati</taxon>
        <taxon>Actinomycetota</taxon>
        <taxon>Actinomycetes</taxon>
        <taxon>Micrococcales</taxon>
        <taxon>Dermacoccaceae</taxon>
        <taxon>Flexivirga</taxon>
    </lineage>
</organism>
<protein>
    <submittedName>
        <fullName evidence="1">Uncharacterized protein</fullName>
    </submittedName>
</protein>
<dbReference type="Proteomes" id="UP001596298">
    <property type="component" value="Unassembled WGS sequence"/>
</dbReference>
<dbReference type="EMBL" id="JBHSWH010000001">
    <property type="protein sequence ID" value="MFC6704317.1"/>
    <property type="molecule type" value="Genomic_DNA"/>
</dbReference>
<evidence type="ECO:0000313" key="2">
    <source>
        <dbReference type="Proteomes" id="UP001596298"/>
    </source>
</evidence>
<reference evidence="2" key="1">
    <citation type="journal article" date="2019" name="Int. J. Syst. Evol. Microbiol.">
        <title>The Global Catalogue of Microorganisms (GCM) 10K type strain sequencing project: providing services to taxonomists for standard genome sequencing and annotation.</title>
        <authorList>
            <consortium name="The Broad Institute Genomics Platform"/>
            <consortium name="The Broad Institute Genome Sequencing Center for Infectious Disease"/>
            <person name="Wu L."/>
            <person name="Ma J."/>
        </authorList>
    </citation>
    <scope>NUCLEOTIDE SEQUENCE [LARGE SCALE GENOMIC DNA]</scope>
    <source>
        <strain evidence="2">CCUG 58127</strain>
    </source>
</reference>
<dbReference type="InterPro" id="IPR023214">
    <property type="entry name" value="HAD_sf"/>
</dbReference>
<accession>A0ABW2ABS1</accession>